<comment type="caution">
    <text evidence="2">The sequence shown here is derived from an EMBL/GenBank/DDBJ whole genome shotgun (WGS) entry which is preliminary data.</text>
</comment>
<dbReference type="EMBL" id="JAEACU010000011">
    <property type="protein sequence ID" value="KAH7514263.1"/>
    <property type="molecule type" value="Genomic_DNA"/>
</dbReference>
<feature type="region of interest" description="Disordered" evidence="1">
    <location>
        <begin position="86"/>
        <end position="109"/>
    </location>
</feature>
<organism evidence="2 3">
    <name type="scientific">Ziziphus jujuba var. spinosa</name>
    <dbReference type="NCBI Taxonomy" id="714518"/>
    <lineage>
        <taxon>Eukaryota</taxon>
        <taxon>Viridiplantae</taxon>
        <taxon>Streptophyta</taxon>
        <taxon>Embryophyta</taxon>
        <taxon>Tracheophyta</taxon>
        <taxon>Spermatophyta</taxon>
        <taxon>Magnoliopsida</taxon>
        <taxon>eudicotyledons</taxon>
        <taxon>Gunneridae</taxon>
        <taxon>Pentapetalae</taxon>
        <taxon>rosids</taxon>
        <taxon>fabids</taxon>
        <taxon>Rosales</taxon>
        <taxon>Rhamnaceae</taxon>
        <taxon>Paliureae</taxon>
        <taxon>Ziziphus</taxon>
    </lineage>
</organism>
<reference evidence="2" key="1">
    <citation type="journal article" date="2021" name="Front. Plant Sci.">
        <title>Chromosome-Scale Genome Assembly for Chinese Sour Jujube and Insights Into Its Genome Evolution and Domestication Signature.</title>
        <authorList>
            <person name="Shen L.-Y."/>
            <person name="Luo H."/>
            <person name="Wang X.-L."/>
            <person name="Wang X.-M."/>
            <person name="Qiu X.-J."/>
            <person name="Liu H."/>
            <person name="Zhou S.-S."/>
            <person name="Jia K.-H."/>
            <person name="Nie S."/>
            <person name="Bao Y.-T."/>
            <person name="Zhang R.-G."/>
            <person name="Yun Q.-Z."/>
            <person name="Chai Y.-H."/>
            <person name="Lu J.-Y."/>
            <person name="Li Y."/>
            <person name="Zhao S.-W."/>
            <person name="Mao J.-F."/>
            <person name="Jia S.-G."/>
            <person name="Mao Y.-M."/>
        </authorList>
    </citation>
    <scope>NUCLEOTIDE SEQUENCE</scope>
    <source>
        <strain evidence="2">AT0</strain>
        <tissue evidence="2">Leaf</tissue>
    </source>
</reference>
<accession>A0A978UHI2</accession>
<gene>
    <name evidence="2" type="ORF">FEM48_Zijuj11G0070200</name>
</gene>
<protein>
    <submittedName>
        <fullName evidence="2">Uncharacterized protein</fullName>
    </submittedName>
</protein>
<sequence>MATRSTTDSETTNETGFDSDKARHVLAIVFSIGRLIRPLELASRCTSFSVSFELIHYLCCIPDPPLSLTEDLYSASSSDALKAFADSTANSEGRRNEESTNLMGKKTWK</sequence>
<evidence type="ECO:0000256" key="1">
    <source>
        <dbReference type="SAM" id="MobiDB-lite"/>
    </source>
</evidence>
<dbReference type="Proteomes" id="UP000813462">
    <property type="component" value="Unassembled WGS sequence"/>
</dbReference>
<evidence type="ECO:0000313" key="2">
    <source>
        <dbReference type="EMBL" id="KAH7514263.1"/>
    </source>
</evidence>
<proteinExistence type="predicted"/>
<name>A0A978UHI2_ZIZJJ</name>
<dbReference type="AlphaFoldDB" id="A0A978UHI2"/>
<evidence type="ECO:0000313" key="3">
    <source>
        <dbReference type="Proteomes" id="UP000813462"/>
    </source>
</evidence>